<accession>A0AAV7RW37</accession>
<evidence type="ECO:0000256" key="1">
    <source>
        <dbReference type="SAM" id="MobiDB-lite"/>
    </source>
</evidence>
<organism evidence="2 3">
    <name type="scientific">Pleurodeles waltl</name>
    <name type="common">Iberian ribbed newt</name>
    <dbReference type="NCBI Taxonomy" id="8319"/>
    <lineage>
        <taxon>Eukaryota</taxon>
        <taxon>Metazoa</taxon>
        <taxon>Chordata</taxon>
        <taxon>Craniata</taxon>
        <taxon>Vertebrata</taxon>
        <taxon>Euteleostomi</taxon>
        <taxon>Amphibia</taxon>
        <taxon>Batrachia</taxon>
        <taxon>Caudata</taxon>
        <taxon>Salamandroidea</taxon>
        <taxon>Salamandridae</taxon>
        <taxon>Pleurodelinae</taxon>
        <taxon>Pleurodeles</taxon>
    </lineage>
</organism>
<proteinExistence type="predicted"/>
<evidence type="ECO:0000313" key="3">
    <source>
        <dbReference type="Proteomes" id="UP001066276"/>
    </source>
</evidence>
<dbReference type="Proteomes" id="UP001066276">
    <property type="component" value="Chromosome 5"/>
</dbReference>
<dbReference type="AlphaFoldDB" id="A0AAV7RW37"/>
<sequence>MLTWALAVHSRQLQRDLDTRDGKQEHVTMAPGAKRVQCMGMGGRESEQIRIHTGTGGRGQTGVWRHRYLRCREGKEEQGYTEVEAERADGAKGQAQQQREQT</sequence>
<reference evidence="2" key="1">
    <citation type="journal article" date="2022" name="bioRxiv">
        <title>Sequencing and chromosome-scale assembly of the giantPleurodeles waltlgenome.</title>
        <authorList>
            <person name="Brown T."/>
            <person name="Elewa A."/>
            <person name="Iarovenko S."/>
            <person name="Subramanian E."/>
            <person name="Araus A.J."/>
            <person name="Petzold A."/>
            <person name="Susuki M."/>
            <person name="Suzuki K.-i.T."/>
            <person name="Hayashi T."/>
            <person name="Toyoda A."/>
            <person name="Oliveira C."/>
            <person name="Osipova E."/>
            <person name="Leigh N.D."/>
            <person name="Simon A."/>
            <person name="Yun M.H."/>
        </authorList>
    </citation>
    <scope>NUCLEOTIDE SEQUENCE</scope>
    <source>
        <strain evidence="2">20211129_DDA</strain>
        <tissue evidence="2">Liver</tissue>
    </source>
</reference>
<keyword evidence="3" id="KW-1185">Reference proteome</keyword>
<comment type="caution">
    <text evidence="2">The sequence shown here is derived from an EMBL/GenBank/DDBJ whole genome shotgun (WGS) entry which is preliminary data.</text>
</comment>
<feature type="compositionally biased region" description="Basic and acidic residues" evidence="1">
    <location>
        <begin position="75"/>
        <end position="90"/>
    </location>
</feature>
<name>A0AAV7RW37_PLEWA</name>
<feature type="region of interest" description="Disordered" evidence="1">
    <location>
        <begin position="75"/>
        <end position="102"/>
    </location>
</feature>
<gene>
    <name evidence="2" type="ORF">NDU88_008164</name>
</gene>
<dbReference type="EMBL" id="JANPWB010000009">
    <property type="protein sequence ID" value="KAJ1155434.1"/>
    <property type="molecule type" value="Genomic_DNA"/>
</dbReference>
<evidence type="ECO:0000313" key="2">
    <source>
        <dbReference type="EMBL" id="KAJ1155434.1"/>
    </source>
</evidence>
<protein>
    <submittedName>
        <fullName evidence="2">Uncharacterized protein</fullName>
    </submittedName>
</protein>